<keyword evidence="1" id="KW-0046">Antibiotic resistance</keyword>
<dbReference type="InterPro" id="IPR029068">
    <property type="entry name" value="Glyas_Bleomycin-R_OHBP_Dase"/>
</dbReference>
<keyword evidence="5" id="KW-1185">Reference proteome</keyword>
<gene>
    <name evidence="4" type="ORF">GJV78_21675</name>
</gene>
<dbReference type="InterPro" id="IPR026275">
    <property type="entry name" value="Glyoxalase/dOase/EhpR"/>
</dbReference>
<proteinExistence type="predicted"/>
<dbReference type="EMBL" id="WMJZ01000060">
    <property type="protein sequence ID" value="MTH48797.1"/>
    <property type="molecule type" value="Genomic_DNA"/>
</dbReference>
<dbReference type="PIRSF" id="PIRSF039020">
    <property type="entry name" value="EhpR"/>
    <property type="match status" value="1"/>
</dbReference>
<evidence type="ECO:0000313" key="4">
    <source>
        <dbReference type="EMBL" id="MTH48797.1"/>
    </source>
</evidence>
<comment type="caution">
    <text evidence="4">The sequence shown here is derived from an EMBL/GenBank/DDBJ whole genome shotgun (WGS) entry which is preliminary data.</text>
</comment>
<dbReference type="Gene3D" id="3.30.720.110">
    <property type="match status" value="1"/>
</dbReference>
<dbReference type="OrthoDB" id="9806945at2"/>
<feature type="binding site" evidence="2">
    <location>
        <begin position="35"/>
        <end position="36"/>
    </location>
    <ligand>
        <name>D-alanylgriseoluteate</name>
        <dbReference type="ChEBI" id="CHEBI:167053"/>
    </ligand>
</feature>
<dbReference type="Gene3D" id="3.30.720.120">
    <property type="match status" value="1"/>
</dbReference>
<organism evidence="4 5">
    <name type="scientific">Intestinirhabdus alba</name>
    <dbReference type="NCBI Taxonomy" id="2899544"/>
    <lineage>
        <taxon>Bacteria</taxon>
        <taxon>Pseudomonadati</taxon>
        <taxon>Pseudomonadota</taxon>
        <taxon>Gammaproteobacteria</taxon>
        <taxon>Enterobacterales</taxon>
        <taxon>Enterobacteriaceae</taxon>
        <taxon>Intestinirhabdus</taxon>
    </lineage>
</organism>
<dbReference type="InterPro" id="IPR004360">
    <property type="entry name" value="Glyas_Fos-R_dOase_dom"/>
</dbReference>
<comment type="subunit">
    <text evidence="1">Homodimer.</text>
</comment>
<dbReference type="GO" id="GO:0046677">
    <property type="term" value="P:response to antibiotic"/>
    <property type="evidence" value="ECO:0007669"/>
    <property type="project" value="UniProtKB-UniRule"/>
</dbReference>
<dbReference type="Pfam" id="PF00903">
    <property type="entry name" value="Glyoxalase"/>
    <property type="match status" value="1"/>
</dbReference>
<feature type="domain" description="VOC" evidence="3">
    <location>
        <begin position="1"/>
        <end position="123"/>
    </location>
</feature>
<protein>
    <recommendedName>
        <fullName evidence="1">Phenazine antibiotic resistance protein</fullName>
    </recommendedName>
</protein>
<dbReference type="PROSITE" id="PS51819">
    <property type="entry name" value="VOC"/>
    <property type="match status" value="1"/>
</dbReference>
<evidence type="ECO:0000256" key="1">
    <source>
        <dbReference type="PIRNR" id="PIRNR039020"/>
    </source>
</evidence>
<evidence type="ECO:0000259" key="3">
    <source>
        <dbReference type="PROSITE" id="PS51819"/>
    </source>
</evidence>
<dbReference type="InterPro" id="IPR037523">
    <property type="entry name" value="VOC_core"/>
</dbReference>
<comment type="function">
    <text evidence="1">Required for resistance to the phenazine antibiotic.</text>
</comment>
<name>A0A6L6IS72_9ENTR</name>
<dbReference type="Proteomes" id="UP000477739">
    <property type="component" value="Unassembled WGS sequence"/>
</dbReference>
<dbReference type="AlphaFoldDB" id="A0A6L6IS72"/>
<reference evidence="4 5" key="1">
    <citation type="submission" date="2019-11" db="EMBL/GenBank/DDBJ databases">
        <title>Escherichia alba sp. nov. isolated from the gut of plastic-eating superworms Zophobas atratus.</title>
        <authorList>
            <person name="Yang Y."/>
        </authorList>
    </citation>
    <scope>NUCLEOTIDE SEQUENCE [LARGE SCALE GENOMIC DNA]</scope>
    <source>
        <strain evidence="5">BIT-B35</strain>
    </source>
</reference>
<dbReference type="RefSeq" id="WP_155110183.1">
    <property type="nucleotide sequence ID" value="NZ_WMJZ01000060.1"/>
</dbReference>
<dbReference type="SUPFAM" id="SSF54593">
    <property type="entry name" value="Glyoxalase/Bleomycin resistance protein/Dihydroxybiphenyl dioxygenase"/>
    <property type="match status" value="1"/>
</dbReference>
<sequence>MLTAEMSIIYVSYVMKSVDFYASLLHCEPVEKGPTFALFVLKNSFKLGLWSAYTVEPPVNEMPARATGEIIFTVAEREDVDAAYKLLGRELKVTVIQKPVTLDFGYSFTVIDPDGHRLRICYLEEAV</sequence>
<evidence type="ECO:0000313" key="5">
    <source>
        <dbReference type="Proteomes" id="UP000477739"/>
    </source>
</evidence>
<evidence type="ECO:0000256" key="2">
    <source>
        <dbReference type="PIRSR" id="PIRSR039020-50"/>
    </source>
</evidence>
<accession>A0A6L6IS72</accession>
<feature type="binding site" evidence="2">
    <location>
        <position position="50"/>
    </location>
    <ligand>
        <name>D-alanylgriseoluteate</name>
        <dbReference type="ChEBI" id="CHEBI:167053"/>
    </ligand>
</feature>
<dbReference type="GO" id="GO:0042803">
    <property type="term" value="F:protein homodimerization activity"/>
    <property type="evidence" value="ECO:0007669"/>
    <property type="project" value="UniProtKB-UniRule"/>
</dbReference>